<dbReference type="CDD" id="cd02966">
    <property type="entry name" value="TlpA_like_family"/>
    <property type="match status" value="1"/>
</dbReference>
<dbReference type="EMBL" id="JAGQHS010000061">
    <property type="protein sequence ID" value="MCA9756642.1"/>
    <property type="molecule type" value="Genomic_DNA"/>
</dbReference>
<dbReference type="PANTHER" id="PTHR42852">
    <property type="entry name" value="THIOL:DISULFIDE INTERCHANGE PROTEIN DSBE"/>
    <property type="match status" value="1"/>
</dbReference>
<dbReference type="PROSITE" id="PS51352">
    <property type="entry name" value="THIOREDOXIN_2"/>
    <property type="match status" value="1"/>
</dbReference>
<dbReference type="Gene3D" id="3.40.30.10">
    <property type="entry name" value="Glutaredoxin"/>
    <property type="match status" value="1"/>
</dbReference>
<dbReference type="GO" id="GO:0016491">
    <property type="term" value="F:oxidoreductase activity"/>
    <property type="evidence" value="ECO:0007669"/>
    <property type="project" value="InterPro"/>
</dbReference>
<dbReference type="PROSITE" id="PS51318">
    <property type="entry name" value="TAT"/>
    <property type="match status" value="1"/>
</dbReference>
<sequence length="195" mass="21276">MSFPALSRRGRLLFGLAAGIVLTLGSTLVRPAMAEGDGSASMAPDFTAEGLDGKTYTLSELLKEGPVYLDFWTTWCKPCQQALPKLDELHSKYEKAGFTLLTVASDDQKTIAKVKPHVKSRGWKFPVILDSKRELGNKFSVRAYPTSYLIGQDGKVVSMHQGYRPGDEKVLEEELLSLLPADAVKAAMESEGGSH</sequence>
<reference evidence="2" key="2">
    <citation type="journal article" date="2021" name="Microbiome">
        <title>Successional dynamics and alternative stable states in a saline activated sludge microbial community over 9 years.</title>
        <authorList>
            <person name="Wang Y."/>
            <person name="Ye J."/>
            <person name="Ju F."/>
            <person name="Liu L."/>
            <person name="Boyd J.A."/>
            <person name="Deng Y."/>
            <person name="Parks D.H."/>
            <person name="Jiang X."/>
            <person name="Yin X."/>
            <person name="Woodcroft B.J."/>
            <person name="Tyson G.W."/>
            <person name="Hugenholtz P."/>
            <person name="Polz M.F."/>
            <person name="Zhang T."/>
        </authorList>
    </citation>
    <scope>NUCLEOTIDE SEQUENCE</scope>
    <source>
        <strain evidence="2">HKST-UBA02</strain>
    </source>
</reference>
<dbReference type="InterPro" id="IPR050553">
    <property type="entry name" value="Thioredoxin_ResA/DsbE_sf"/>
</dbReference>
<reference evidence="2" key="1">
    <citation type="submission" date="2020-04" db="EMBL/GenBank/DDBJ databases">
        <authorList>
            <person name="Zhang T."/>
        </authorList>
    </citation>
    <scope>NUCLEOTIDE SEQUENCE</scope>
    <source>
        <strain evidence="2">HKST-UBA02</strain>
    </source>
</reference>
<dbReference type="Proteomes" id="UP000739538">
    <property type="component" value="Unassembled WGS sequence"/>
</dbReference>
<dbReference type="InterPro" id="IPR013766">
    <property type="entry name" value="Thioredoxin_domain"/>
</dbReference>
<dbReference type="Pfam" id="PF00578">
    <property type="entry name" value="AhpC-TSA"/>
    <property type="match status" value="1"/>
</dbReference>
<evidence type="ECO:0000313" key="2">
    <source>
        <dbReference type="EMBL" id="MCA9756642.1"/>
    </source>
</evidence>
<name>A0A956NDB3_UNCEI</name>
<comment type="caution">
    <text evidence="2">The sequence shown here is derived from an EMBL/GenBank/DDBJ whole genome shotgun (WGS) entry which is preliminary data.</text>
</comment>
<feature type="domain" description="Thioredoxin" evidence="1">
    <location>
        <begin position="37"/>
        <end position="180"/>
    </location>
</feature>
<evidence type="ECO:0000313" key="3">
    <source>
        <dbReference type="Proteomes" id="UP000739538"/>
    </source>
</evidence>
<dbReference type="InterPro" id="IPR036249">
    <property type="entry name" value="Thioredoxin-like_sf"/>
</dbReference>
<evidence type="ECO:0000259" key="1">
    <source>
        <dbReference type="PROSITE" id="PS51352"/>
    </source>
</evidence>
<gene>
    <name evidence="2" type="ORF">KDA27_12635</name>
</gene>
<organism evidence="2 3">
    <name type="scientific">Eiseniibacteriota bacterium</name>
    <dbReference type="NCBI Taxonomy" id="2212470"/>
    <lineage>
        <taxon>Bacteria</taxon>
        <taxon>Candidatus Eiseniibacteriota</taxon>
    </lineage>
</organism>
<dbReference type="PANTHER" id="PTHR42852:SF13">
    <property type="entry name" value="PROTEIN DIPZ"/>
    <property type="match status" value="1"/>
</dbReference>
<accession>A0A956NDB3</accession>
<dbReference type="SUPFAM" id="SSF52833">
    <property type="entry name" value="Thioredoxin-like"/>
    <property type="match status" value="1"/>
</dbReference>
<dbReference type="InterPro" id="IPR006311">
    <property type="entry name" value="TAT_signal"/>
</dbReference>
<protein>
    <submittedName>
        <fullName evidence="2">TlpA family protein disulfide reductase</fullName>
    </submittedName>
</protein>
<proteinExistence type="predicted"/>
<dbReference type="AlphaFoldDB" id="A0A956NDB3"/>
<dbReference type="GO" id="GO:0016209">
    <property type="term" value="F:antioxidant activity"/>
    <property type="evidence" value="ECO:0007669"/>
    <property type="project" value="InterPro"/>
</dbReference>
<dbReference type="InterPro" id="IPR000866">
    <property type="entry name" value="AhpC/TSA"/>
</dbReference>